<sequence length="147" mass="16520">MATMTPQLPTSSSALKHMEKQLLKEGKTEANQVKHSLKDVASTEKAAAKAQKSVSKAEKQNEKLSKKEATTAKALNKAEHRHDSIITELTNSDREVKLTHQQDAKLQTELETKKLQAEKLVNSQKIHDEAREAKLRENLQQACNRIK</sequence>
<feature type="compositionally biased region" description="Polar residues" evidence="1">
    <location>
        <begin position="1"/>
        <end position="14"/>
    </location>
</feature>
<accession>A0AAD7ATZ9</accession>
<dbReference type="EMBL" id="JARIHO010000001">
    <property type="protein sequence ID" value="KAJ7367907.1"/>
    <property type="molecule type" value="Genomic_DNA"/>
</dbReference>
<feature type="region of interest" description="Disordered" evidence="1">
    <location>
        <begin position="1"/>
        <end position="83"/>
    </location>
</feature>
<feature type="compositionally biased region" description="Basic and acidic residues" evidence="1">
    <location>
        <begin position="16"/>
        <end position="28"/>
    </location>
</feature>
<proteinExistence type="predicted"/>
<comment type="caution">
    <text evidence="2">The sequence shown here is derived from an EMBL/GenBank/DDBJ whole genome shotgun (WGS) entry which is preliminary data.</text>
</comment>
<feature type="non-terminal residue" evidence="2">
    <location>
        <position position="1"/>
    </location>
</feature>
<keyword evidence="3" id="KW-1185">Reference proteome</keyword>
<dbReference type="AlphaFoldDB" id="A0AAD7ATZ9"/>
<organism evidence="2 3">
    <name type="scientific">Mycena albidolilacea</name>
    <dbReference type="NCBI Taxonomy" id="1033008"/>
    <lineage>
        <taxon>Eukaryota</taxon>
        <taxon>Fungi</taxon>
        <taxon>Dikarya</taxon>
        <taxon>Basidiomycota</taxon>
        <taxon>Agaricomycotina</taxon>
        <taxon>Agaricomycetes</taxon>
        <taxon>Agaricomycetidae</taxon>
        <taxon>Agaricales</taxon>
        <taxon>Marasmiineae</taxon>
        <taxon>Mycenaceae</taxon>
        <taxon>Mycena</taxon>
    </lineage>
</organism>
<evidence type="ECO:0000256" key="1">
    <source>
        <dbReference type="SAM" id="MobiDB-lite"/>
    </source>
</evidence>
<dbReference type="Proteomes" id="UP001218218">
    <property type="component" value="Unassembled WGS sequence"/>
</dbReference>
<protein>
    <submittedName>
        <fullName evidence="2">Uncharacterized protein</fullName>
    </submittedName>
</protein>
<name>A0AAD7ATZ9_9AGAR</name>
<reference evidence="2" key="1">
    <citation type="submission" date="2023-03" db="EMBL/GenBank/DDBJ databases">
        <title>Massive genome expansion in bonnet fungi (Mycena s.s.) driven by repeated elements and novel gene families across ecological guilds.</title>
        <authorList>
            <consortium name="Lawrence Berkeley National Laboratory"/>
            <person name="Harder C.B."/>
            <person name="Miyauchi S."/>
            <person name="Viragh M."/>
            <person name="Kuo A."/>
            <person name="Thoen E."/>
            <person name="Andreopoulos B."/>
            <person name="Lu D."/>
            <person name="Skrede I."/>
            <person name="Drula E."/>
            <person name="Henrissat B."/>
            <person name="Morin E."/>
            <person name="Kohler A."/>
            <person name="Barry K."/>
            <person name="LaButti K."/>
            <person name="Morin E."/>
            <person name="Salamov A."/>
            <person name="Lipzen A."/>
            <person name="Mereny Z."/>
            <person name="Hegedus B."/>
            <person name="Baldrian P."/>
            <person name="Stursova M."/>
            <person name="Weitz H."/>
            <person name="Taylor A."/>
            <person name="Grigoriev I.V."/>
            <person name="Nagy L.G."/>
            <person name="Martin F."/>
            <person name="Kauserud H."/>
        </authorList>
    </citation>
    <scope>NUCLEOTIDE SEQUENCE</scope>
    <source>
        <strain evidence="2">CBHHK002</strain>
    </source>
</reference>
<gene>
    <name evidence="2" type="ORF">DFH08DRAFT_1070704</name>
</gene>
<feature type="compositionally biased region" description="Basic and acidic residues" evidence="1">
    <location>
        <begin position="55"/>
        <end position="83"/>
    </location>
</feature>
<feature type="compositionally biased region" description="Low complexity" evidence="1">
    <location>
        <begin position="44"/>
        <end position="54"/>
    </location>
</feature>
<evidence type="ECO:0000313" key="3">
    <source>
        <dbReference type="Proteomes" id="UP001218218"/>
    </source>
</evidence>
<evidence type="ECO:0000313" key="2">
    <source>
        <dbReference type="EMBL" id="KAJ7367907.1"/>
    </source>
</evidence>